<comment type="caution">
    <text evidence="3">The sequence shown here is derived from an EMBL/GenBank/DDBJ whole genome shotgun (WGS) entry which is preliminary data.</text>
</comment>
<evidence type="ECO:0000256" key="1">
    <source>
        <dbReference type="SAM" id="MobiDB-lite"/>
    </source>
</evidence>
<reference evidence="3" key="1">
    <citation type="submission" date="2019-12" db="EMBL/GenBank/DDBJ databases">
        <title>Genome sequencing and annotation of Brassica cretica.</title>
        <authorList>
            <person name="Studholme D.J."/>
            <person name="Sarris P."/>
        </authorList>
    </citation>
    <scope>NUCLEOTIDE SEQUENCE</scope>
    <source>
        <strain evidence="3">PFS-109/04</strain>
        <tissue evidence="3">Leaf</tissue>
    </source>
</reference>
<feature type="compositionally biased region" description="Basic and acidic residues" evidence="1">
    <location>
        <begin position="356"/>
        <end position="386"/>
    </location>
</feature>
<organism evidence="3 4">
    <name type="scientific">Brassica cretica</name>
    <name type="common">Mustard</name>
    <dbReference type="NCBI Taxonomy" id="69181"/>
    <lineage>
        <taxon>Eukaryota</taxon>
        <taxon>Viridiplantae</taxon>
        <taxon>Streptophyta</taxon>
        <taxon>Embryophyta</taxon>
        <taxon>Tracheophyta</taxon>
        <taxon>Spermatophyta</taxon>
        <taxon>Magnoliopsida</taxon>
        <taxon>eudicotyledons</taxon>
        <taxon>Gunneridae</taxon>
        <taxon>Pentapetalae</taxon>
        <taxon>rosids</taxon>
        <taxon>malvids</taxon>
        <taxon>Brassicales</taxon>
        <taxon>Brassicaceae</taxon>
        <taxon>Brassiceae</taxon>
        <taxon>Brassica</taxon>
    </lineage>
</organism>
<evidence type="ECO:0000313" key="4">
    <source>
        <dbReference type="Proteomes" id="UP000712600"/>
    </source>
</evidence>
<sequence length="485" mass="54565">MTVDEHNEPSDDAQRVSELPKQVDGMQSQITEMSRTREATGENPNLSSEVQSLEEKLDEHSKQMEQSVEKLSQLPSENTVLQDQNQARNTACNKKRRFNTQVRPMGNLNTPNSGEGVTDPPPTSGVAGETPKGAENPQVHNLEESDSEPEYYKETPEKISATESSMTAYLEQMFSKRFDAMQSMVERLPGMPRKFSFPSKKMYDGTGDPDDHIAQDKQRMLAVALPKESREATMCKSFGSTLIGPALQWFINLPTGSSDKFVEQFASSRSLEKTSDGLYEILQPRVEPLRDYVARFNQEKVAVPECSIPTAISAFKRGLLPDGGLYKELIMYPYKTMEDVLSRAWAQVKWKEDVASRAKAQPKQDQKSARSDQGNQDKDPPKERPRTPGIETGAVNVLRQMGQQVKWPQKMKAPDSFRNLSLWCDFHRDHGHKNEDCVALRIEVNELLQRGHLREFLSEKAKNHQNKAVSAKSAGAIPASPPRQD</sequence>
<dbReference type="EMBL" id="QGKX02001290">
    <property type="protein sequence ID" value="KAF3539520.1"/>
    <property type="molecule type" value="Genomic_DNA"/>
</dbReference>
<dbReference type="InterPro" id="IPR005162">
    <property type="entry name" value="Retrotrans_gag_dom"/>
</dbReference>
<gene>
    <name evidence="3" type="ORF">F2Q69_00021672</name>
</gene>
<dbReference type="AlphaFoldDB" id="A0A8S9QE43"/>
<protein>
    <recommendedName>
        <fullName evidence="2">Retrotransposon gag domain-containing protein</fullName>
    </recommendedName>
</protein>
<feature type="compositionally biased region" description="Polar residues" evidence="1">
    <location>
        <begin position="64"/>
        <end position="92"/>
    </location>
</feature>
<feature type="compositionally biased region" description="Polar residues" evidence="1">
    <location>
        <begin position="99"/>
        <end position="115"/>
    </location>
</feature>
<dbReference type="PANTHER" id="PTHR33223:SF9">
    <property type="entry name" value="RETROTRANSPOSON GAG DOMAIN-CONTAINING PROTEIN"/>
    <property type="match status" value="1"/>
</dbReference>
<dbReference type="Pfam" id="PF03732">
    <property type="entry name" value="Retrotrans_gag"/>
    <property type="match status" value="1"/>
</dbReference>
<feature type="compositionally biased region" description="Polar residues" evidence="1">
    <location>
        <begin position="42"/>
        <end position="51"/>
    </location>
</feature>
<feature type="domain" description="Retrotransposon gag" evidence="2">
    <location>
        <begin position="238"/>
        <end position="320"/>
    </location>
</feature>
<accession>A0A8S9QE43</accession>
<dbReference type="PANTHER" id="PTHR33223">
    <property type="entry name" value="CCHC-TYPE DOMAIN-CONTAINING PROTEIN"/>
    <property type="match status" value="1"/>
</dbReference>
<feature type="compositionally biased region" description="Basic and acidic residues" evidence="1">
    <location>
        <begin position="1"/>
        <end position="15"/>
    </location>
</feature>
<feature type="compositionally biased region" description="Basic and acidic residues" evidence="1">
    <location>
        <begin position="53"/>
        <end position="63"/>
    </location>
</feature>
<evidence type="ECO:0000259" key="2">
    <source>
        <dbReference type="Pfam" id="PF03732"/>
    </source>
</evidence>
<dbReference type="Proteomes" id="UP000712600">
    <property type="component" value="Unassembled WGS sequence"/>
</dbReference>
<proteinExistence type="predicted"/>
<name>A0A8S9QE43_BRACR</name>
<feature type="region of interest" description="Disordered" evidence="1">
    <location>
        <begin position="461"/>
        <end position="485"/>
    </location>
</feature>
<feature type="region of interest" description="Disordered" evidence="1">
    <location>
        <begin position="356"/>
        <end position="393"/>
    </location>
</feature>
<evidence type="ECO:0000313" key="3">
    <source>
        <dbReference type="EMBL" id="KAF3539520.1"/>
    </source>
</evidence>
<feature type="region of interest" description="Disordered" evidence="1">
    <location>
        <begin position="1"/>
        <end position="157"/>
    </location>
</feature>